<dbReference type="AlphaFoldDB" id="A0A8H7YDL5"/>
<protein>
    <submittedName>
        <fullName evidence="1">Uncharacterized protein</fullName>
    </submittedName>
</protein>
<reference evidence="1 2" key="1">
    <citation type="submission" date="2021-01" db="EMBL/GenBank/DDBJ databases">
        <title>Chromosome-level genome assembly of a human fungal pathogen reveals clustering of transcriptionally co-regulated genes.</title>
        <authorList>
            <person name="Voorhies M."/>
            <person name="Cohen S."/>
            <person name="Shea T.P."/>
            <person name="Petrus S."/>
            <person name="Munoz J.F."/>
            <person name="Poplawski S."/>
            <person name="Goldman W.E."/>
            <person name="Michael T."/>
            <person name="Cuomo C.A."/>
            <person name="Sil A."/>
            <person name="Beyhan S."/>
        </authorList>
    </citation>
    <scope>NUCLEOTIDE SEQUENCE [LARGE SCALE GENOMIC DNA]</scope>
    <source>
        <strain evidence="1 2">G184AR</strain>
    </source>
</reference>
<sequence length="76" mass="8438">MSRARPYRSLPCRKLLPRDIIVSIHGCQQTPLVPGGVQGRASKFLARTRAPLRYCVGGIGLDWVGLSPPPPAWRCW</sequence>
<accession>A0A8H7YDL5</accession>
<proteinExistence type="predicted"/>
<organism evidence="1 2">
    <name type="scientific">Ajellomyces capsulatus</name>
    <name type="common">Darling's disease fungus</name>
    <name type="synonym">Histoplasma capsulatum</name>
    <dbReference type="NCBI Taxonomy" id="5037"/>
    <lineage>
        <taxon>Eukaryota</taxon>
        <taxon>Fungi</taxon>
        <taxon>Dikarya</taxon>
        <taxon>Ascomycota</taxon>
        <taxon>Pezizomycotina</taxon>
        <taxon>Eurotiomycetes</taxon>
        <taxon>Eurotiomycetidae</taxon>
        <taxon>Onygenales</taxon>
        <taxon>Ajellomycetaceae</taxon>
        <taxon>Histoplasma</taxon>
    </lineage>
</organism>
<dbReference type="VEuPathDB" id="FungiDB:I7I52_07442"/>
<comment type="caution">
    <text evidence="1">The sequence shown here is derived from an EMBL/GenBank/DDBJ whole genome shotgun (WGS) entry which is preliminary data.</text>
</comment>
<gene>
    <name evidence="1" type="ORF">I7I52_07442</name>
</gene>
<evidence type="ECO:0000313" key="1">
    <source>
        <dbReference type="EMBL" id="KAG5290425.1"/>
    </source>
</evidence>
<dbReference type="Proteomes" id="UP000670092">
    <property type="component" value="Unassembled WGS sequence"/>
</dbReference>
<name>A0A8H7YDL5_AJECA</name>
<dbReference type="EMBL" id="JAEVHI010000005">
    <property type="protein sequence ID" value="KAG5290425.1"/>
    <property type="molecule type" value="Genomic_DNA"/>
</dbReference>
<evidence type="ECO:0000313" key="2">
    <source>
        <dbReference type="Proteomes" id="UP000670092"/>
    </source>
</evidence>